<evidence type="ECO:0000313" key="5">
    <source>
        <dbReference type="EMBL" id="UUD36866.1"/>
    </source>
</evidence>
<dbReference type="EMBL" id="CP101808">
    <property type="protein sequence ID" value="UUD36866.1"/>
    <property type="molecule type" value="Genomic_DNA"/>
</dbReference>
<protein>
    <submittedName>
        <fullName evidence="5">P80 family lipoprotein</fullName>
    </submittedName>
</protein>
<name>A0ABY5J2V7_9BACT</name>
<keyword evidence="5" id="KW-0449">Lipoprotein</keyword>
<keyword evidence="6" id="KW-1185">Reference proteome</keyword>
<gene>
    <name evidence="5" type="ORF">NPA09_03130</name>
</gene>
<dbReference type="PROSITE" id="PS51257">
    <property type="entry name" value="PROKAR_LIPOPROTEIN"/>
    <property type="match status" value="1"/>
</dbReference>
<dbReference type="InterPro" id="IPR004890">
    <property type="entry name" value="Lipoprotein_10_C"/>
</dbReference>
<dbReference type="InterPro" id="IPR004984">
    <property type="entry name" value="Mycoplasma_lipoprotein_cen_dom"/>
</dbReference>
<dbReference type="InterPro" id="IPR054825">
    <property type="entry name" value="P68-like"/>
</dbReference>
<evidence type="ECO:0000256" key="1">
    <source>
        <dbReference type="ARBA" id="ARBA00009031"/>
    </source>
</evidence>
<evidence type="ECO:0000259" key="3">
    <source>
        <dbReference type="Pfam" id="PF03202"/>
    </source>
</evidence>
<accession>A0ABY5J2V7</accession>
<feature type="chain" id="PRO_5047429793" evidence="2">
    <location>
        <begin position="22"/>
        <end position="711"/>
    </location>
</feature>
<reference evidence="5" key="1">
    <citation type="submission" date="2022-07" db="EMBL/GenBank/DDBJ databases">
        <title>Complete genome of Mycoplasma equigenitalium type strain T37.</title>
        <authorList>
            <person name="Spergser J."/>
        </authorList>
    </citation>
    <scope>NUCLEOTIDE SEQUENCE</scope>
    <source>
        <strain evidence="5">T37</strain>
    </source>
</reference>
<proteinExistence type="inferred from homology"/>
<evidence type="ECO:0000259" key="4">
    <source>
        <dbReference type="Pfam" id="PF03305"/>
    </source>
</evidence>
<dbReference type="RefSeq" id="WP_129722940.1">
    <property type="nucleotide sequence ID" value="NZ_CP101808.1"/>
</dbReference>
<comment type="similarity">
    <text evidence="1">Belongs to the MG185/MG260 family.</text>
</comment>
<keyword evidence="2" id="KW-0732">Signal</keyword>
<feature type="signal peptide" evidence="2">
    <location>
        <begin position="1"/>
        <end position="21"/>
    </location>
</feature>
<sequence length="711" mass="78369">MKKSRVMLGFLGLASAAFSLAAISCGSSEEPKPKPDPNVPKGVAKLANDKFASKRFDQENDGKIVFGSTWSSRDVQWKAFEAVIKVYNEQMKNEKGFMPVELKSIAGGYSGGTTDVQSKLSGKDAKAFYNLTANYAPVLSMLAGEGMLLNFDDDDETVAVKKDVFSDSVMVLNSNTTNIVNDGMWMVPAFKSTTVMSVNAPVMSYIIEGLVSKGAKIDPAFTEYYNNLKTQGAADRAEVAKLWGAVKSSIVADAYKDLIIGFDTFRIYNQLVEFAKVAQDTFEESSKGVNSQVHFLGLDDAIGFLETIAFASVNANPDESFTRMITKDSNRQVDFSPFASTEATVYKNFASMFDKLKPIMGNGAVVINGKGVYTSNTFIEHKFALWVGSTAGYKYNRVDASDVYKYGTNEYELERIEKVSVRKKDNLIGIGKYSNPVKKFDIDNSSIKKYDYITKDETTWNNFESNKAAITSNSKISLVDAGQAAGLDAEINGDANIVKLGEIIAAIGDGKKEGDSKIAYLIKDITDSKIKKLAKSQSTKRVNDNELFILPTTSKLTSQDEKDVFYGQGPSIMGIHANDAEDYATKMFMKWLVTDKKYDIGSKTQVVPTQYISEEASYIFAKKGFENNDLSKANIFLKHAYDVYTKVSKEPEKYVLFEELGDAQGSKFRDSFNAAYATVSTHYANGEAAKVTTYEEMIVKKVKESNGTLFS</sequence>
<dbReference type="Proteomes" id="UP001059576">
    <property type="component" value="Chromosome"/>
</dbReference>
<evidence type="ECO:0000256" key="2">
    <source>
        <dbReference type="SAM" id="SignalP"/>
    </source>
</evidence>
<feature type="domain" description="Mycoplasma lipoprotein central" evidence="4">
    <location>
        <begin position="235"/>
        <end position="401"/>
    </location>
</feature>
<dbReference type="Pfam" id="PF03305">
    <property type="entry name" value="Lipoprotein_X"/>
    <property type="match status" value="1"/>
</dbReference>
<dbReference type="NCBIfam" id="NF045826">
    <property type="entry name" value="lipo_P68"/>
    <property type="match status" value="1"/>
</dbReference>
<feature type="domain" description="Mycoplasma lipoprotein C-terminal" evidence="3">
    <location>
        <begin position="568"/>
        <end position="679"/>
    </location>
</feature>
<organism evidence="5 6">
    <name type="scientific">Mycoplasmopsis equigenitalium</name>
    <dbReference type="NCBI Taxonomy" id="114883"/>
    <lineage>
        <taxon>Bacteria</taxon>
        <taxon>Bacillati</taxon>
        <taxon>Mycoplasmatota</taxon>
        <taxon>Mycoplasmoidales</taxon>
        <taxon>Metamycoplasmataceae</taxon>
        <taxon>Mycoplasmopsis</taxon>
    </lineage>
</organism>
<evidence type="ECO:0000313" key="6">
    <source>
        <dbReference type="Proteomes" id="UP001059576"/>
    </source>
</evidence>
<dbReference type="Pfam" id="PF03202">
    <property type="entry name" value="Lipoprotein_10"/>
    <property type="match status" value="1"/>
</dbReference>